<dbReference type="PROSITE" id="PS51257">
    <property type="entry name" value="PROKAR_LIPOPROTEIN"/>
    <property type="match status" value="1"/>
</dbReference>
<feature type="chain" id="PRO_5045237926" description="DUF306 domain-containing protein" evidence="1">
    <location>
        <begin position="22"/>
        <end position="142"/>
    </location>
</feature>
<comment type="caution">
    <text evidence="3">The sequence shown here is derived from an EMBL/GenBank/DDBJ whole genome shotgun (WGS) entry which is preliminary data.</text>
</comment>
<accession>A0ABQ6C0A8</accession>
<protein>
    <recommendedName>
        <fullName evidence="2">DUF306 domain-containing protein</fullName>
    </recommendedName>
</protein>
<evidence type="ECO:0000313" key="4">
    <source>
        <dbReference type="Proteomes" id="UP001156903"/>
    </source>
</evidence>
<dbReference type="Pfam" id="PF03724">
    <property type="entry name" value="META"/>
    <property type="match status" value="1"/>
</dbReference>
<gene>
    <name evidence="3" type="ORF">GCM10007935_11120</name>
</gene>
<dbReference type="EMBL" id="BSPB01000005">
    <property type="protein sequence ID" value="GLS13682.1"/>
    <property type="molecule type" value="Genomic_DNA"/>
</dbReference>
<dbReference type="Gene3D" id="2.40.128.270">
    <property type="match status" value="1"/>
</dbReference>
<proteinExistence type="predicted"/>
<dbReference type="InterPro" id="IPR038670">
    <property type="entry name" value="HslJ-like_sf"/>
</dbReference>
<evidence type="ECO:0000259" key="2">
    <source>
        <dbReference type="Pfam" id="PF03724"/>
    </source>
</evidence>
<sequence length="142" mass="15337">MKTRTHLLPALLAAAALTASCATPPPASLVWGSEWQLQALGDQPVLHRPLATLNFPEPGRIAGNGSCNRFFGSASIDGANLRIEQTGMTRMACAEPVNAQEMRYMKALTAAQRFELLGDVLLIHSSALDKPLRFVKPGIRDE</sequence>
<dbReference type="PANTHER" id="PTHR35535:SF1">
    <property type="entry name" value="HEAT SHOCK PROTEIN HSLJ"/>
    <property type="match status" value="1"/>
</dbReference>
<organism evidence="3 4">
    <name type="scientific">Hydrogenophaga electricum</name>
    <dbReference type="NCBI Taxonomy" id="1230953"/>
    <lineage>
        <taxon>Bacteria</taxon>
        <taxon>Pseudomonadati</taxon>
        <taxon>Pseudomonadota</taxon>
        <taxon>Betaproteobacteria</taxon>
        <taxon>Burkholderiales</taxon>
        <taxon>Comamonadaceae</taxon>
        <taxon>Hydrogenophaga</taxon>
    </lineage>
</organism>
<dbReference type="RefSeq" id="WP_284307023.1">
    <property type="nucleotide sequence ID" value="NZ_BSPB01000005.1"/>
</dbReference>
<dbReference type="InterPro" id="IPR053147">
    <property type="entry name" value="Hsp_HslJ-like"/>
</dbReference>
<feature type="domain" description="DUF306" evidence="2">
    <location>
        <begin position="32"/>
        <end position="130"/>
    </location>
</feature>
<dbReference type="InterPro" id="IPR005184">
    <property type="entry name" value="DUF306_Meta_HslJ"/>
</dbReference>
<dbReference type="Proteomes" id="UP001156903">
    <property type="component" value="Unassembled WGS sequence"/>
</dbReference>
<reference evidence="4" key="1">
    <citation type="journal article" date="2019" name="Int. J. Syst. Evol. Microbiol.">
        <title>The Global Catalogue of Microorganisms (GCM) 10K type strain sequencing project: providing services to taxonomists for standard genome sequencing and annotation.</title>
        <authorList>
            <consortium name="The Broad Institute Genomics Platform"/>
            <consortium name="The Broad Institute Genome Sequencing Center for Infectious Disease"/>
            <person name="Wu L."/>
            <person name="Ma J."/>
        </authorList>
    </citation>
    <scope>NUCLEOTIDE SEQUENCE [LARGE SCALE GENOMIC DNA]</scope>
    <source>
        <strain evidence="4">NBRC 109341</strain>
    </source>
</reference>
<dbReference type="PANTHER" id="PTHR35535">
    <property type="entry name" value="HEAT SHOCK PROTEIN HSLJ"/>
    <property type="match status" value="1"/>
</dbReference>
<keyword evidence="4" id="KW-1185">Reference proteome</keyword>
<evidence type="ECO:0000256" key="1">
    <source>
        <dbReference type="SAM" id="SignalP"/>
    </source>
</evidence>
<feature type="signal peptide" evidence="1">
    <location>
        <begin position="1"/>
        <end position="21"/>
    </location>
</feature>
<name>A0ABQ6C0A8_9BURK</name>
<keyword evidence="1" id="KW-0732">Signal</keyword>
<evidence type="ECO:0000313" key="3">
    <source>
        <dbReference type="EMBL" id="GLS13682.1"/>
    </source>
</evidence>